<dbReference type="GO" id="GO:0015297">
    <property type="term" value="F:antiporter activity"/>
    <property type="evidence" value="ECO:0007669"/>
    <property type="project" value="UniProtKB-KW"/>
</dbReference>
<evidence type="ECO:0000256" key="6">
    <source>
        <dbReference type="ARBA" id="ARBA00022989"/>
    </source>
</evidence>
<feature type="transmembrane region" description="Helical" evidence="10">
    <location>
        <begin position="429"/>
        <end position="450"/>
    </location>
</feature>
<feature type="transmembrane region" description="Helical" evidence="10">
    <location>
        <begin position="87"/>
        <end position="109"/>
    </location>
</feature>
<dbReference type="OrthoDB" id="9780160at2"/>
<evidence type="ECO:0000256" key="10">
    <source>
        <dbReference type="SAM" id="Phobius"/>
    </source>
</evidence>
<evidence type="ECO:0000313" key="11">
    <source>
        <dbReference type="EMBL" id="AXY74984.1"/>
    </source>
</evidence>
<evidence type="ECO:0000256" key="3">
    <source>
        <dbReference type="ARBA" id="ARBA00022449"/>
    </source>
</evidence>
<feature type="transmembrane region" description="Helical" evidence="10">
    <location>
        <begin position="47"/>
        <end position="67"/>
    </location>
</feature>
<feature type="transmembrane region" description="Helical" evidence="10">
    <location>
        <begin position="456"/>
        <end position="476"/>
    </location>
</feature>
<evidence type="ECO:0000256" key="5">
    <source>
        <dbReference type="ARBA" id="ARBA00022692"/>
    </source>
</evidence>
<dbReference type="NCBIfam" id="TIGR00797">
    <property type="entry name" value="matE"/>
    <property type="match status" value="1"/>
</dbReference>
<name>A0A3B7MKJ5_9BACT</name>
<evidence type="ECO:0000256" key="1">
    <source>
        <dbReference type="ARBA" id="ARBA00004651"/>
    </source>
</evidence>
<dbReference type="PIRSF" id="PIRSF006603">
    <property type="entry name" value="DinF"/>
    <property type="match status" value="1"/>
</dbReference>
<feature type="transmembrane region" description="Helical" evidence="10">
    <location>
        <begin position="397"/>
        <end position="417"/>
    </location>
</feature>
<dbReference type="EMBL" id="CP032157">
    <property type="protein sequence ID" value="AXY74984.1"/>
    <property type="molecule type" value="Genomic_DNA"/>
</dbReference>
<gene>
    <name evidence="11" type="ORF">D3H65_13750</name>
</gene>
<dbReference type="GO" id="GO:0005886">
    <property type="term" value="C:plasma membrane"/>
    <property type="evidence" value="ECO:0007669"/>
    <property type="project" value="UniProtKB-SubCell"/>
</dbReference>
<evidence type="ECO:0000256" key="2">
    <source>
        <dbReference type="ARBA" id="ARBA00022448"/>
    </source>
</evidence>
<sequence length="486" mass="54307">MWGGPFAGNELNLQVLQQHHEDWGVVNKVMATVIPNDLRVEVSNRQILKIALPISFALLVPQINFITNNIFLGGLGEQELGTAGLTGVYYLIFAAIGFGLNNGLQALIARRAGENRVDEIGKLFSQGVRIALIIAAIGIALTFLVAPTILKYSLHDQKVLQQSVHFLYIRIWGLPFLYIYQMRNALLVGTNQSKYLVIGTLAETIANIFFDYTLIYGKLGFPAMGFNGAAIASVIAEATGMLVVFAVIHRKGISKRFSLYKHFGYQKDISKLILVQSSPLIFQHAISVISWIFFYILVERHGYSQGHSNRDLAISNTMRNLFGFFGVFTWSFAATTNTMVSNVIGQGRKDLVISLVQKIVRISFCIALVIALLLNFFPHVLLSVYGQDASFVTDAIPVVRVVSSALVLMSFSTVWLNAVTGTGNSTVNLAIEAAAITLYCCYIYLVLEVFKWSITWGWMSEWLYWTTLFSLSYWYIRSGKWKKKEI</sequence>
<feature type="transmembrane region" description="Helical" evidence="10">
    <location>
        <begin position="269"/>
        <end position="298"/>
    </location>
</feature>
<feature type="transmembrane region" description="Helical" evidence="10">
    <location>
        <begin position="318"/>
        <end position="338"/>
    </location>
</feature>
<organism evidence="11 12">
    <name type="scientific">Paraflavitalea soli</name>
    <dbReference type="NCBI Taxonomy" id="2315862"/>
    <lineage>
        <taxon>Bacteria</taxon>
        <taxon>Pseudomonadati</taxon>
        <taxon>Bacteroidota</taxon>
        <taxon>Chitinophagia</taxon>
        <taxon>Chitinophagales</taxon>
        <taxon>Chitinophagaceae</taxon>
        <taxon>Paraflavitalea</taxon>
    </lineage>
</organism>
<proteinExistence type="predicted"/>
<dbReference type="Proteomes" id="UP000263900">
    <property type="component" value="Chromosome"/>
</dbReference>
<dbReference type="AlphaFoldDB" id="A0A3B7MKJ5"/>
<dbReference type="PANTHER" id="PTHR43298">
    <property type="entry name" value="MULTIDRUG RESISTANCE PROTEIN NORM-RELATED"/>
    <property type="match status" value="1"/>
</dbReference>
<keyword evidence="6 10" id="KW-1133">Transmembrane helix</keyword>
<keyword evidence="5 10" id="KW-0812">Transmembrane</keyword>
<protein>
    <recommendedName>
        <fullName evidence="9">Multidrug-efflux transporter</fullName>
    </recommendedName>
</protein>
<feature type="transmembrane region" description="Helical" evidence="10">
    <location>
        <begin position="162"/>
        <end position="180"/>
    </location>
</feature>
<dbReference type="InterPro" id="IPR050222">
    <property type="entry name" value="MATE_MdtK"/>
</dbReference>
<dbReference type="GO" id="GO:0006811">
    <property type="term" value="P:monoatomic ion transport"/>
    <property type="evidence" value="ECO:0007669"/>
    <property type="project" value="UniProtKB-KW"/>
</dbReference>
<evidence type="ECO:0000256" key="7">
    <source>
        <dbReference type="ARBA" id="ARBA00023065"/>
    </source>
</evidence>
<evidence type="ECO:0000256" key="4">
    <source>
        <dbReference type="ARBA" id="ARBA00022475"/>
    </source>
</evidence>
<keyword evidence="3" id="KW-0050">Antiport</keyword>
<reference evidence="11 12" key="1">
    <citation type="submission" date="2018-09" db="EMBL/GenBank/DDBJ databases">
        <title>Genome sequencing of strain 6GH32-13.</title>
        <authorList>
            <person name="Weon H.-Y."/>
            <person name="Heo J."/>
            <person name="Kwon S.-W."/>
        </authorList>
    </citation>
    <scope>NUCLEOTIDE SEQUENCE [LARGE SCALE GENOMIC DNA]</scope>
    <source>
        <strain evidence="11 12">5GH32-13</strain>
    </source>
</reference>
<feature type="transmembrane region" description="Helical" evidence="10">
    <location>
        <begin position="195"/>
        <end position="216"/>
    </location>
</feature>
<accession>A0A3B7MKJ5</accession>
<dbReference type="Pfam" id="PF01554">
    <property type="entry name" value="MatE"/>
    <property type="match status" value="2"/>
</dbReference>
<dbReference type="InterPro" id="IPR002528">
    <property type="entry name" value="MATE_fam"/>
</dbReference>
<dbReference type="KEGG" id="pseg:D3H65_13750"/>
<keyword evidence="8 10" id="KW-0472">Membrane</keyword>
<comment type="subcellular location">
    <subcellularLocation>
        <location evidence="1">Cell membrane</location>
        <topology evidence="1">Multi-pass membrane protein</topology>
    </subcellularLocation>
</comment>
<evidence type="ECO:0000256" key="9">
    <source>
        <dbReference type="ARBA" id="ARBA00031636"/>
    </source>
</evidence>
<dbReference type="InterPro" id="IPR048279">
    <property type="entry name" value="MdtK-like"/>
</dbReference>
<keyword evidence="12" id="KW-1185">Reference proteome</keyword>
<keyword evidence="4" id="KW-1003">Cell membrane</keyword>
<keyword evidence="7" id="KW-0406">Ion transport</keyword>
<evidence type="ECO:0000256" key="8">
    <source>
        <dbReference type="ARBA" id="ARBA00023136"/>
    </source>
</evidence>
<feature type="transmembrane region" description="Helical" evidence="10">
    <location>
        <begin position="130"/>
        <end position="150"/>
    </location>
</feature>
<dbReference type="CDD" id="cd13133">
    <property type="entry name" value="MATE_like_7"/>
    <property type="match status" value="1"/>
</dbReference>
<keyword evidence="2" id="KW-0813">Transport</keyword>
<evidence type="ECO:0000313" key="12">
    <source>
        <dbReference type="Proteomes" id="UP000263900"/>
    </source>
</evidence>
<dbReference type="GO" id="GO:0042910">
    <property type="term" value="F:xenobiotic transmembrane transporter activity"/>
    <property type="evidence" value="ECO:0007669"/>
    <property type="project" value="InterPro"/>
</dbReference>
<feature type="transmembrane region" description="Helical" evidence="10">
    <location>
        <begin position="359"/>
        <end position="377"/>
    </location>
</feature>
<dbReference type="PANTHER" id="PTHR43298:SF2">
    <property type="entry name" value="FMN_FAD EXPORTER YEEO-RELATED"/>
    <property type="match status" value="1"/>
</dbReference>
<feature type="transmembrane region" description="Helical" evidence="10">
    <location>
        <begin position="228"/>
        <end position="248"/>
    </location>
</feature>